<evidence type="ECO:0000256" key="1">
    <source>
        <dbReference type="SAM" id="Phobius"/>
    </source>
</evidence>
<keyword evidence="1" id="KW-1133">Transmembrane helix</keyword>
<sequence>MKVQEIKAPNRLFFKKNDIKIFLAGSIEQGKAEDWQQKVVKYLQDEKKFKDLGQKQVIILNPRRDSWDPNLEQNKNNKEFSQQVYWELNALEAADIIVMYFQPGTQSPISLLELGLFAKSKKLIVLCPEGFWRKGNVDIVSQAFQITQVSDFDNLMRQLKIKIAIVKGKKQFQNFFLLASSFVCVLLLAYVLKCMFRL</sequence>
<keyword evidence="1" id="KW-0812">Transmembrane</keyword>
<dbReference type="AlphaFoldDB" id="A0A0V0QRF3"/>
<keyword evidence="1" id="KW-0472">Membrane</keyword>
<dbReference type="InParanoid" id="A0A0V0QRF3"/>
<organism evidence="2 3">
    <name type="scientific">Pseudocohnilembus persalinus</name>
    <name type="common">Ciliate</name>
    <dbReference type="NCBI Taxonomy" id="266149"/>
    <lineage>
        <taxon>Eukaryota</taxon>
        <taxon>Sar</taxon>
        <taxon>Alveolata</taxon>
        <taxon>Ciliophora</taxon>
        <taxon>Intramacronucleata</taxon>
        <taxon>Oligohymenophorea</taxon>
        <taxon>Scuticociliatia</taxon>
        <taxon>Philasterida</taxon>
        <taxon>Pseudocohnilembidae</taxon>
        <taxon>Pseudocohnilembus</taxon>
    </lineage>
</organism>
<dbReference type="Proteomes" id="UP000054937">
    <property type="component" value="Unassembled WGS sequence"/>
</dbReference>
<dbReference type="OrthoDB" id="2893324at2759"/>
<feature type="transmembrane region" description="Helical" evidence="1">
    <location>
        <begin position="175"/>
        <end position="192"/>
    </location>
</feature>
<dbReference type="Pfam" id="PF15891">
    <property type="entry name" value="Nuc_deoxyri_tr2"/>
    <property type="match status" value="1"/>
</dbReference>
<dbReference type="EMBL" id="LDAU01000110">
    <property type="protein sequence ID" value="KRX04838.1"/>
    <property type="molecule type" value="Genomic_DNA"/>
</dbReference>
<accession>A0A0V0QRF3</accession>
<name>A0A0V0QRF3_PSEPJ</name>
<comment type="caution">
    <text evidence="2">The sequence shown here is derived from an EMBL/GenBank/DDBJ whole genome shotgun (WGS) entry which is preliminary data.</text>
</comment>
<reference evidence="2 3" key="1">
    <citation type="journal article" date="2015" name="Sci. Rep.">
        <title>Genome of the facultative scuticociliatosis pathogen Pseudocohnilembus persalinus provides insight into its virulence through horizontal gene transfer.</title>
        <authorList>
            <person name="Xiong J."/>
            <person name="Wang G."/>
            <person name="Cheng J."/>
            <person name="Tian M."/>
            <person name="Pan X."/>
            <person name="Warren A."/>
            <person name="Jiang C."/>
            <person name="Yuan D."/>
            <person name="Miao W."/>
        </authorList>
    </citation>
    <scope>NUCLEOTIDE SEQUENCE [LARGE SCALE GENOMIC DNA]</scope>
    <source>
        <strain evidence="2">36N120E</strain>
    </source>
</reference>
<evidence type="ECO:0000313" key="2">
    <source>
        <dbReference type="EMBL" id="KRX04838.1"/>
    </source>
</evidence>
<evidence type="ECO:0008006" key="4">
    <source>
        <dbReference type="Google" id="ProtNLM"/>
    </source>
</evidence>
<dbReference type="SUPFAM" id="SSF52309">
    <property type="entry name" value="N-(deoxy)ribosyltransferase-like"/>
    <property type="match status" value="1"/>
</dbReference>
<evidence type="ECO:0000313" key="3">
    <source>
        <dbReference type="Proteomes" id="UP000054937"/>
    </source>
</evidence>
<dbReference type="Gene3D" id="3.40.50.450">
    <property type="match status" value="1"/>
</dbReference>
<proteinExistence type="predicted"/>
<dbReference type="InterPro" id="IPR039470">
    <property type="entry name" value="Nuc_deoxyri_tr2"/>
</dbReference>
<gene>
    <name evidence="2" type="ORF">PPERSA_06472</name>
</gene>
<keyword evidence="3" id="KW-1185">Reference proteome</keyword>
<protein>
    <recommendedName>
        <fullName evidence="4">Nucleoside 2-deoxyribosyltransferase like</fullName>
    </recommendedName>
</protein>